<evidence type="ECO:0000313" key="2">
    <source>
        <dbReference type="EMBL" id="TGZ85166.1"/>
    </source>
</evidence>
<dbReference type="OrthoDB" id="5587740at2759"/>
<name>A0A4S2N7I7_9PEZI</name>
<evidence type="ECO:0000313" key="3">
    <source>
        <dbReference type="Proteomes" id="UP000298138"/>
    </source>
</evidence>
<gene>
    <name evidence="2" type="ORF">EX30DRAFT_326144</name>
</gene>
<dbReference type="GO" id="GO:0032543">
    <property type="term" value="P:mitochondrial translation"/>
    <property type="evidence" value="ECO:0007669"/>
    <property type="project" value="InterPro"/>
</dbReference>
<sequence>MFALRPALRTSSLPSILSSVRPTPLFTPTLVQSRSATLIRRPKRPRLLQQIVILSDGSSYKQLTTSPVGVIRSIKDSRNQPLWNPSMKELQNVEKDEAGKLKAFRERFGELYEIE</sequence>
<accession>A0A4S2N7I7</accession>
<dbReference type="EMBL" id="ML220112">
    <property type="protein sequence ID" value="TGZ85166.1"/>
    <property type="molecule type" value="Genomic_DNA"/>
</dbReference>
<proteinExistence type="predicted"/>
<evidence type="ECO:0000259" key="1">
    <source>
        <dbReference type="Pfam" id="PF21492"/>
    </source>
</evidence>
<dbReference type="Gene3D" id="6.20.130.10">
    <property type="match status" value="1"/>
</dbReference>
<dbReference type="FunCoup" id="A0A4S2N7I7">
    <property type="interactions" value="146"/>
</dbReference>
<feature type="domain" description="Ribosomal protein bL31m N-terminal" evidence="1">
    <location>
        <begin position="51"/>
        <end position="86"/>
    </location>
</feature>
<dbReference type="AlphaFoldDB" id="A0A4S2N7I7"/>
<dbReference type="Proteomes" id="UP000298138">
    <property type="component" value="Unassembled WGS sequence"/>
</dbReference>
<organism evidence="2 3">
    <name type="scientific">Ascodesmis nigricans</name>
    <dbReference type="NCBI Taxonomy" id="341454"/>
    <lineage>
        <taxon>Eukaryota</taxon>
        <taxon>Fungi</taxon>
        <taxon>Dikarya</taxon>
        <taxon>Ascomycota</taxon>
        <taxon>Pezizomycotina</taxon>
        <taxon>Pezizomycetes</taxon>
        <taxon>Pezizales</taxon>
        <taxon>Ascodesmidaceae</taxon>
        <taxon>Ascodesmis</taxon>
    </lineage>
</organism>
<dbReference type="GO" id="GO:0005762">
    <property type="term" value="C:mitochondrial large ribosomal subunit"/>
    <property type="evidence" value="ECO:0007669"/>
    <property type="project" value="InterPro"/>
</dbReference>
<dbReference type="PANTHER" id="PTHR28174:SF1">
    <property type="entry name" value="LARGE RIBOSOMAL SUBUNIT PROTEIN BL31M"/>
    <property type="match status" value="1"/>
</dbReference>
<dbReference type="GO" id="GO:0003735">
    <property type="term" value="F:structural constituent of ribosome"/>
    <property type="evidence" value="ECO:0007669"/>
    <property type="project" value="InterPro"/>
</dbReference>
<dbReference type="PANTHER" id="PTHR28174">
    <property type="entry name" value="54S RIBOSOMAL PROTEIN L36, MITOCHONDRIAL"/>
    <property type="match status" value="1"/>
</dbReference>
<dbReference type="Pfam" id="PF21492">
    <property type="entry name" value="bL31_N"/>
    <property type="match status" value="1"/>
</dbReference>
<protein>
    <recommendedName>
        <fullName evidence="1">Ribosomal protein bL31m N-terminal domain-containing protein</fullName>
    </recommendedName>
</protein>
<dbReference type="InterPro" id="IPR034600">
    <property type="entry name" value="Ribosomal_bL31m"/>
</dbReference>
<dbReference type="STRING" id="341454.A0A4S2N7I7"/>
<reference evidence="2 3" key="1">
    <citation type="submission" date="2019-04" db="EMBL/GenBank/DDBJ databases">
        <title>Comparative genomics and transcriptomics to analyze fruiting body development in filamentous ascomycetes.</title>
        <authorList>
            <consortium name="DOE Joint Genome Institute"/>
            <person name="Lutkenhaus R."/>
            <person name="Traeger S."/>
            <person name="Breuer J."/>
            <person name="Kuo A."/>
            <person name="Lipzen A."/>
            <person name="Pangilinan J."/>
            <person name="Dilworth D."/>
            <person name="Sandor L."/>
            <person name="Poggeler S."/>
            <person name="Barry K."/>
            <person name="Grigoriev I.V."/>
            <person name="Nowrousian M."/>
        </authorList>
    </citation>
    <scope>NUCLEOTIDE SEQUENCE [LARGE SCALE GENOMIC DNA]</scope>
    <source>
        <strain evidence="2 3">CBS 389.68</strain>
    </source>
</reference>
<keyword evidence="3" id="KW-1185">Reference proteome</keyword>
<dbReference type="InParanoid" id="A0A4S2N7I7"/>
<dbReference type="InterPro" id="IPR048874">
    <property type="entry name" value="Ribosomal_bL31m_N"/>
</dbReference>